<dbReference type="Pfam" id="PF01904">
    <property type="entry name" value="DUF72"/>
    <property type="match status" value="1"/>
</dbReference>
<dbReference type="RefSeq" id="WP_045082675.1">
    <property type="nucleotide sequence ID" value="NZ_JZSV01000001.1"/>
</dbReference>
<evidence type="ECO:0000313" key="1">
    <source>
        <dbReference type="EMBL" id="PSX09515.1"/>
    </source>
</evidence>
<dbReference type="SUPFAM" id="SSF117396">
    <property type="entry name" value="TM1631-like"/>
    <property type="match status" value="1"/>
</dbReference>
<evidence type="ECO:0000313" key="2">
    <source>
        <dbReference type="Proteomes" id="UP000241440"/>
    </source>
</evidence>
<comment type="caution">
    <text evidence="1">The sequence shown here is derived from an EMBL/GenBank/DDBJ whole genome shotgun (WGS) entry which is preliminary data.</text>
</comment>
<dbReference type="InterPro" id="IPR036520">
    <property type="entry name" value="UPF0759_sf"/>
</dbReference>
<dbReference type="PANTHER" id="PTHR30348">
    <property type="entry name" value="UNCHARACTERIZED PROTEIN YECE"/>
    <property type="match status" value="1"/>
</dbReference>
<dbReference type="AlphaFoldDB" id="A0A855SH46"/>
<dbReference type="InterPro" id="IPR002763">
    <property type="entry name" value="DUF72"/>
</dbReference>
<sequence length="303" mass="34276">MSSPSDLSLPLYLGLSQWSHNHWQQSIYGKGCKNGDRLARYAEVFHTVEGNTTFYAIPSMTTVKNWNGATPDCGFKFTFKIPQTITHQQQLRHSNQSLVDFLNTMSPVEEKTGLWMIQLPARFSPHDLPLLDAFLDQFPRNFTTGVEVRHPAFFAKGEEEKALNRMLLEKGSNRIIMDSRPVFSAIANTEAVIDAQKKKPRVPVHAIATADNPVIRFIGHPDDACNDPFFKNWLQRLPLWIKEGKTPYLFIHTPDNNAAPESARRLYNVLRDHLISENNTLSPLPELAMPSAAEISTPQISLL</sequence>
<dbReference type="EMBL" id="PYOY01000001">
    <property type="protein sequence ID" value="PSX09515.1"/>
    <property type="molecule type" value="Genomic_DNA"/>
</dbReference>
<proteinExistence type="predicted"/>
<dbReference type="Gene3D" id="3.20.20.410">
    <property type="entry name" value="Protein of unknown function UPF0759"/>
    <property type="match status" value="1"/>
</dbReference>
<dbReference type="GeneID" id="61228221"/>
<protein>
    <submittedName>
        <fullName evidence="1">DUF72 domain-containing protein</fullName>
    </submittedName>
</protein>
<dbReference type="PANTHER" id="PTHR30348:SF9">
    <property type="entry name" value="UPF0759 PROTEIN YECE"/>
    <property type="match status" value="1"/>
</dbReference>
<name>A0A855SH46_PHOAN</name>
<dbReference type="Proteomes" id="UP000241440">
    <property type="component" value="Unassembled WGS sequence"/>
</dbReference>
<accession>A0A855SH46</accession>
<gene>
    <name evidence="1" type="ORF">C0W41_01625</name>
</gene>
<organism evidence="1 2">
    <name type="scientific">Photobacterium angustum</name>
    <dbReference type="NCBI Taxonomy" id="661"/>
    <lineage>
        <taxon>Bacteria</taxon>
        <taxon>Pseudomonadati</taxon>
        <taxon>Pseudomonadota</taxon>
        <taxon>Gammaproteobacteria</taxon>
        <taxon>Vibrionales</taxon>
        <taxon>Vibrionaceae</taxon>
        <taxon>Photobacterium</taxon>
    </lineage>
</organism>
<reference evidence="1 2" key="1">
    <citation type="submission" date="2018-01" db="EMBL/GenBank/DDBJ databases">
        <title>Whole genome sequencing of Histamine producing bacteria.</title>
        <authorList>
            <person name="Butler K."/>
        </authorList>
    </citation>
    <scope>NUCLEOTIDE SEQUENCE [LARGE SCALE GENOMIC DNA]</scope>
    <source>
        <strain evidence="1 2">A2-1</strain>
    </source>
</reference>